<organism evidence="1 2">
    <name type="scientific">Escallonia rubra</name>
    <dbReference type="NCBI Taxonomy" id="112253"/>
    <lineage>
        <taxon>Eukaryota</taxon>
        <taxon>Viridiplantae</taxon>
        <taxon>Streptophyta</taxon>
        <taxon>Embryophyta</taxon>
        <taxon>Tracheophyta</taxon>
        <taxon>Spermatophyta</taxon>
        <taxon>Magnoliopsida</taxon>
        <taxon>eudicotyledons</taxon>
        <taxon>Gunneridae</taxon>
        <taxon>Pentapetalae</taxon>
        <taxon>asterids</taxon>
        <taxon>campanulids</taxon>
        <taxon>Escalloniales</taxon>
        <taxon>Escalloniaceae</taxon>
        <taxon>Escallonia</taxon>
    </lineage>
</organism>
<proteinExistence type="predicted"/>
<dbReference type="Proteomes" id="UP001187471">
    <property type="component" value="Unassembled WGS sequence"/>
</dbReference>
<keyword evidence="2" id="KW-1185">Reference proteome</keyword>
<dbReference type="EMBL" id="JAVXUO010000898">
    <property type="protein sequence ID" value="KAK2988277.1"/>
    <property type="molecule type" value="Genomic_DNA"/>
</dbReference>
<reference evidence="1" key="1">
    <citation type="submission" date="2022-12" db="EMBL/GenBank/DDBJ databases">
        <title>Draft genome assemblies for two species of Escallonia (Escalloniales).</title>
        <authorList>
            <person name="Chanderbali A."/>
            <person name="Dervinis C."/>
            <person name="Anghel I."/>
            <person name="Soltis D."/>
            <person name="Soltis P."/>
            <person name="Zapata F."/>
        </authorList>
    </citation>
    <scope>NUCLEOTIDE SEQUENCE</scope>
    <source>
        <strain evidence="1">UCBG92.1500</strain>
        <tissue evidence="1">Leaf</tissue>
    </source>
</reference>
<sequence length="140" mass="15624">MVKGSFPLESPEHGLFDFPGLRGDMEAIERSIFGGMSRFFEAAEEMKNGFFNVFGDPHMYDGDSSSSSWRRQGIPIEGHHQKEACWKPDNNDGDVDLSGLARDDGDWTCELASSQVIMINSHVYHNGEDTPMLFGGRDAF</sequence>
<protein>
    <submittedName>
        <fullName evidence="1">Uncharacterized protein</fullName>
    </submittedName>
</protein>
<dbReference type="PANTHER" id="PTHR35722">
    <property type="entry name" value="MAL D 1-ASSOCIATED PROTEIN"/>
    <property type="match status" value="1"/>
</dbReference>
<dbReference type="AlphaFoldDB" id="A0AA88UU51"/>
<accession>A0AA88UU51</accession>
<evidence type="ECO:0000313" key="1">
    <source>
        <dbReference type="EMBL" id="KAK2988277.1"/>
    </source>
</evidence>
<dbReference type="InterPro" id="IPR053346">
    <property type="entry name" value="Fra_a_1-associated"/>
</dbReference>
<evidence type="ECO:0000313" key="2">
    <source>
        <dbReference type="Proteomes" id="UP001187471"/>
    </source>
</evidence>
<gene>
    <name evidence="1" type="ORF">RJ640_026130</name>
</gene>
<name>A0AA88UU51_9ASTE</name>
<dbReference type="PANTHER" id="PTHR35722:SF1">
    <property type="entry name" value="MAL D 1-ASSOCIATED PROTEIN"/>
    <property type="match status" value="1"/>
</dbReference>
<comment type="caution">
    <text evidence="1">The sequence shown here is derived from an EMBL/GenBank/DDBJ whole genome shotgun (WGS) entry which is preliminary data.</text>
</comment>